<dbReference type="Proteomes" id="UP000634136">
    <property type="component" value="Unassembled WGS sequence"/>
</dbReference>
<keyword evidence="1" id="KW-0808">Transferase</keyword>
<reference evidence="1" key="1">
    <citation type="submission" date="2020-09" db="EMBL/GenBank/DDBJ databases">
        <title>Genome-Enabled Discovery of Anthraquinone Biosynthesis in Senna tora.</title>
        <authorList>
            <person name="Kang S.-H."/>
            <person name="Pandey R.P."/>
            <person name="Lee C.-M."/>
            <person name="Sim J.-S."/>
            <person name="Jeong J.-T."/>
            <person name="Choi B.-S."/>
            <person name="Jung M."/>
            <person name="Ginzburg D."/>
            <person name="Zhao K."/>
            <person name="Won S.Y."/>
            <person name="Oh T.-J."/>
            <person name="Yu Y."/>
            <person name="Kim N.-H."/>
            <person name="Lee O.R."/>
            <person name="Lee T.-H."/>
            <person name="Bashyal P."/>
            <person name="Kim T.-S."/>
            <person name="Lee W.-H."/>
            <person name="Kawkins C."/>
            <person name="Kim C.-K."/>
            <person name="Kim J.S."/>
            <person name="Ahn B.O."/>
            <person name="Rhee S.Y."/>
            <person name="Sohng J.K."/>
        </authorList>
    </citation>
    <scope>NUCLEOTIDE SEQUENCE</scope>
    <source>
        <tissue evidence="1">Leaf</tissue>
    </source>
</reference>
<evidence type="ECO:0000313" key="1">
    <source>
        <dbReference type="EMBL" id="KAF7827074.1"/>
    </source>
</evidence>
<dbReference type="GO" id="GO:0016740">
    <property type="term" value="F:transferase activity"/>
    <property type="evidence" value="ECO:0007669"/>
    <property type="project" value="UniProtKB-KW"/>
</dbReference>
<accession>A0A834WRH5</accession>
<gene>
    <name evidence="1" type="ORF">G2W53_018238</name>
</gene>
<keyword evidence="2" id="KW-1185">Reference proteome</keyword>
<name>A0A834WRH5_9FABA</name>
<evidence type="ECO:0000313" key="2">
    <source>
        <dbReference type="Proteomes" id="UP000634136"/>
    </source>
</evidence>
<dbReference type="AlphaFoldDB" id="A0A834WRH5"/>
<protein>
    <submittedName>
        <fullName evidence="1">Phosphatidylcholine:diacylglycerol cholinephosphotransferase 1</fullName>
    </submittedName>
</protein>
<organism evidence="1 2">
    <name type="scientific">Senna tora</name>
    <dbReference type="NCBI Taxonomy" id="362788"/>
    <lineage>
        <taxon>Eukaryota</taxon>
        <taxon>Viridiplantae</taxon>
        <taxon>Streptophyta</taxon>
        <taxon>Embryophyta</taxon>
        <taxon>Tracheophyta</taxon>
        <taxon>Spermatophyta</taxon>
        <taxon>Magnoliopsida</taxon>
        <taxon>eudicotyledons</taxon>
        <taxon>Gunneridae</taxon>
        <taxon>Pentapetalae</taxon>
        <taxon>rosids</taxon>
        <taxon>fabids</taxon>
        <taxon>Fabales</taxon>
        <taxon>Fabaceae</taxon>
        <taxon>Caesalpinioideae</taxon>
        <taxon>Cassia clade</taxon>
        <taxon>Senna</taxon>
    </lineage>
</organism>
<proteinExistence type="predicted"/>
<comment type="caution">
    <text evidence="1">The sequence shown here is derived from an EMBL/GenBank/DDBJ whole genome shotgun (WGS) entry which is preliminary data.</text>
</comment>
<dbReference type="EMBL" id="JAAIUW010000006">
    <property type="protein sequence ID" value="KAF7827074.1"/>
    <property type="molecule type" value="Genomic_DNA"/>
</dbReference>
<sequence>MPWDSWLLYKASIGVCGIWGGFFGGERIVLPVLFRTRGGIGSEIVGDKKKALYHRFGYGVGVGDDVVHNLLDSGDEGDSHKR</sequence>